<reference evidence="7" key="1">
    <citation type="journal article" date="2023" name="Mol. Phylogenet. Evol.">
        <title>Genome-scale phylogeny and comparative genomics of the fungal order Sordariales.</title>
        <authorList>
            <person name="Hensen N."/>
            <person name="Bonometti L."/>
            <person name="Westerberg I."/>
            <person name="Brannstrom I.O."/>
            <person name="Guillou S."/>
            <person name="Cros-Aarteil S."/>
            <person name="Calhoun S."/>
            <person name="Haridas S."/>
            <person name="Kuo A."/>
            <person name="Mondo S."/>
            <person name="Pangilinan J."/>
            <person name="Riley R."/>
            <person name="LaButti K."/>
            <person name="Andreopoulos B."/>
            <person name="Lipzen A."/>
            <person name="Chen C."/>
            <person name="Yan M."/>
            <person name="Daum C."/>
            <person name="Ng V."/>
            <person name="Clum A."/>
            <person name="Steindorff A."/>
            <person name="Ohm R.A."/>
            <person name="Martin F."/>
            <person name="Silar P."/>
            <person name="Natvig D.O."/>
            <person name="Lalanne C."/>
            <person name="Gautier V."/>
            <person name="Ament-Velasquez S.L."/>
            <person name="Kruys A."/>
            <person name="Hutchinson M.I."/>
            <person name="Powell A.J."/>
            <person name="Barry K."/>
            <person name="Miller A.N."/>
            <person name="Grigoriev I.V."/>
            <person name="Debuchy R."/>
            <person name="Gladieux P."/>
            <person name="Hiltunen Thoren M."/>
            <person name="Johannesson H."/>
        </authorList>
    </citation>
    <scope>NUCLEOTIDE SEQUENCE</scope>
    <source>
        <strain evidence="7">PSN293</strain>
    </source>
</reference>
<proteinExistence type="inferred from homology"/>
<dbReference type="InterPro" id="IPR042098">
    <property type="entry name" value="TauD-like_sf"/>
</dbReference>
<evidence type="ECO:0000259" key="6">
    <source>
        <dbReference type="Pfam" id="PF02668"/>
    </source>
</evidence>
<comment type="caution">
    <text evidence="7">The sequence shown here is derived from an EMBL/GenBank/DDBJ whole genome shotgun (WGS) entry which is preliminary data.</text>
</comment>
<dbReference type="PANTHER" id="PTHR43779">
    <property type="entry name" value="DIOXYGENASE RV0097-RELATED"/>
    <property type="match status" value="1"/>
</dbReference>
<gene>
    <name evidence="7" type="ORF">QBC37DRAFT_417584</name>
</gene>
<evidence type="ECO:0000313" key="8">
    <source>
        <dbReference type="Proteomes" id="UP001301769"/>
    </source>
</evidence>
<keyword evidence="8" id="KW-1185">Reference proteome</keyword>
<comment type="similarity">
    <text evidence="1">Belongs to the TfdA dioxygenase family.</text>
</comment>
<dbReference type="AlphaFoldDB" id="A0AAN6YCY2"/>
<organism evidence="7 8">
    <name type="scientific">Rhypophila decipiens</name>
    <dbReference type="NCBI Taxonomy" id="261697"/>
    <lineage>
        <taxon>Eukaryota</taxon>
        <taxon>Fungi</taxon>
        <taxon>Dikarya</taxon>
        <taxon>Ascomycota</taxon>
        <taxon>Pezizomycotina</taxon>
        <taxon>Sordariomycetes</taxon>
        <taxon>Sordariomycetidae</taxon>
        <taxon>Sordariales</taxon>
        <taxon>Naviculisporaceae</taxon>
        <taxon>Rhypophila</taxon>
    </lineage>
</organism>
<name>A0AAN6YCY2_9PEZI</name>
<dbReference type="InterPro" id="IPR051178">
    <property type="entry name" value="TfdA_dioxygenase"/>
</dbReference>
<dbReference type="SUPFAM" id="SSF51197">
    <property type="entry name" value="Clavaminate synthase-like"/>
    <property type="match status" value="1"/>
</dbReference>
<evidence type="ECO:0000256" key="1">
    <source>
        <dbReference type="ARBA" id="ARBA00005896"/>
    </source>
</evidence>
<keyword evidence="2" id="KW-0479">Metal-binding</keyword>
<dbReference type="Proteomes" id="UP001301769">
    <property type="component" value="Unassembled WGS sequence"/>
</dbReference>
<dbReference type="PANTHER" id="PTHR43779:SF3">
    <property type="entry name" value="(3R)-3-[(CARBOXYMETHYL)AMINO]FATTY ACID OXYGENASE_DECARBOXYLASE"/>
    <property type="match status" value="1"/>
</dbReference>
<protein>
    <recommendedName>
        <fullName evidence="6">TauD/TfdA-like domain-containing protein</fullName>
    </recommendedName>
</protein>
<evidence type="ECO:0000256" key="2">
    <source>
        <dbReference type="ARBA" id="ARBA00022723"/>
    </source>
</evidence>
<evidence type="ECO:0000256" key="4">
    <source>
        <dbReference type="ARBA" id="ARBA00023002"/>
    </source>
</evidence>
<dbReference type="InterPro" id="IPR003819">
    <property type="entry name" value="TauD/TfdA-like"/>
</dbReference>
<accession>A0AAN6YCY2</accession>
<keyword evidence="5" id="KW-0408">Iron</keyword>
<evidence type="ECO:0000256" key="3">
    <source>
        <dbReference type="ARBA" id="ARBA00022964"/>
    </source>
</evidence>
<evidence type="ECO:0000313" key="7">
    <source>
        <dbReference type="EMBL" id="KAK4216208.1"/>
    </source>
</evidence>
<evidence type="ECO:0000256" key="5">
    <source>
        <dbReference type="ARBA" id="ARBA00023004"/>
    </source>
</evidence>
<sequence length="346" mass="38775">MASYKTITVKELHPTFGAEIQGISDHDNLTEEQLEDLRAAIAKYGFLLLRNTHLTDESHIRFTQRFVRDPALLDTVTRYLLNNTRKLRYHPHVELFDAGNLDDSNTIIHPSSPRAHSNRGNRLFHTDSSFNPRRASFSLLRAVALPPTSTGGNTEFADSRSAWDHLPQNLKHHLLAKDYIGAFSIAHSRKLGSPEFFKSVDPSKAAPMARHKILQVHEPSGRMNLYIGAHLHHLEDSTGAEIPEKESSELIDTLNKHATQENNVVSVQWEQPGDVIIWDNRAVLHRAGEWTGEGKYARDLRRTTVHDDGTYAWGLNDVGTPMPTIAGLLNTPGLLQFAATQEGVKV</sequence>
<reference evidence="7" key="2">
    <citation type="submission" date="2023-05" db="EMBL/GenBank/DDBJ databases">
        <authorList>
            <consortium name="Lawrence Berkeley National Laboratory"/>
            <person name="Steindorff A."/>
            <person name="Hensen N."/>
            <person name="Bonometti L."/>
            <person name="Westerberg I."/>
            <person name="Brannstrom I.O."/>
            <person name="Guillou S."/>
            <person name="Cros-Aarteil S."/>
            <person name="Calhoun S."/>
            <person name="Haridas S."/>
            <person name="Kuo A."/>
            <person name="Mondo S."/>
            <person name="Pangilinan J."/>
            <person name="Riley R."/>
            <person name="Labutti K."/>
            <person name="Andreopoulos B."/>
            <person name="Lipzen A."/>
            <person name="Chen C."/>
            <person name="Yanf M."/>
            <person name="Daum C."/>
            <person name="Ng V."/>
            <person name="Clum A."/>
            <person name="Ohm R."/>
            <person name="Martin F."/>
            <person name="Silar P."/>
            <person name="Natvig D."/>
            <person name="Lalanne C."/>
            <person name="Gautier V."/>
            <person name="Ament-Velasquez S.L."/>
            <person name="Kruys A."/>
            <person name="Hutchinson M.I."/>
            <person name="Powell A.J."/>
            <person name="Barry K."/>
            <person name="Miller A.N."/>
            <person name="Grigoriev I.V."/>
            <person name="Debuchy R."/>
            <person name="Gladieux P."/>
            <person name="Thoren M.H."/>
            <person name="Johannesson H."/>
        </authorList>
    </citation>
    <scope>NUCLEOTIDE SEQUENCE</scope>
    <source>
        <strain evidence="7">PSN293</strain>
    </source>
</reference>
<dbReference type="GO" id="GO:0051213">
    <property type="term" value="F:dioxygenase activity"/>
    <property type="evidence" value="ECO:0007669"/>
    <property type="project" value="UniProtKB-KW"/>
</dbReference>
<feature type="domain" description="TauD/TfdA-like" evidence="6">
    <location>
        <begin position="9"/>
        <end position="304"/>
    </location>
</feature>
<dbReference type="Pfam" id="PF02668">
    <property type="entry name" value="TauD"/>
    <property type="match status" value="1"/>
</dbReference>
<dbReference type="Gene3D" id="3.60.130.10">
    <property type="entry name" value="Clavaminate synthase-like"/>
    <property type="match status" value="1"/>
</dbReference>
<dbReference type="GO" id="GO:0046872">
    <property type="term" value="F:metal ion binding"/>
    <property type="evidence" value="ECO:0007669"/>
    <property type="project" value="UniProtKB-KW"/>
</dbReference>
<dbReference type="EMBL" id="MU858071">
    <property type="protein sequence ID" value="KAK4216208.1"/>
    <property type="molecule type" value="Genomic_DNA"/>
</dbReference>
<keyword evidence="4" id="KW-0560">Oxidoreductase</keyword>
<keyword evidence="3" id="KW-0223">Dioxygenase</keyword>